<dbReference type="SUPFAM" id="SSF47384">
    <property type="entry name" value="Homodimeric domain of signal transducing histidine kinase"/>
    <property type="match status" value="1"/>
</dbReference>
<evidence type="ECO:0000259" key="15">
    <source>
        <dbReference type="PROSITE" id="PS50109"/>
    </source>
</evidence>
<evidence type="ECO:0000256" key="14">
    <source>
        <dbReference type="SAM" id="Phobius"/>
    </source>
</evidence>
<dbReference type="EC" id="2.7.13.3" evidence="3"/>
<dbReference type="InterPro" id="IPR036890">
    <property type="entry name" value="HATPase_C_sf"/>
</dbReference>
<dbReference type="SMART" id="SM00388">
    <property type="entry name" value="HisKA"/>
    <property type="match status" value="1"/>
</dbReference>
<keyword evidence="9 17" id="KW-0418">Kinase</keyword>
<comment type="caution">
    <text evidence="17">The sequence shown here is derived from an EMBL/GenBank/DDBJ whole genome shotgun (WGS) entry which is preliminary data.</text>
</comment>
<keyword evidence="7 14" id="KW-0812">Transmembrane</keyword>
<dbReference type="Pfam" id="PF02518">
    <property type="entry name" value="HATPase_c"/>
    <property type="match status" value="1"/>
</dbReference>
<evidence type="ECO:0000313" key="18">
    <source>
        <dbReference type="Proteomes" id="UP001056429"/>
    </source>
</evidence>
<reference evidence="17" key="1">
    <citation type="journal article" date="2021" name="mSystems">
        <title>Bacteria and Archaea Synergistically Convert Glycine Betaine to Biogenic Methane in the Formosa Cold Seep of the South China Sea.</title>
        <authorList>
            <person name="Li L."/>
            <person name="Zhang W."/>
            <person name="Zhang S."/>
            <person name="Song L."/>
            <person name="Sun Q."/>
            <person name="Zhang H."/>
            <person name="Xiang H."/>
            <person name="Dong X."/>
        </authorList>
    </citation>
    <scope>NUCLEOTIDE SEQUENCE</scope>
    <source>
        <strain evidence="17">ZWT</strain>
    </source>
</reference>
<dbReference type="InterPro" id="IPR004358">
    <property type="entry name" value="Sig_transdc_His_kin-like_C"/>
</dbReference>
<dbReference type="GO" id="GO:0000155">
    <property type="term" value="F:phosphorelay sensor kinase activity"/>
    <property type="evidence" value="ECO:0007669"/>
    <property type="project" value="InterPro"/>
</dbReference>
<dbReference type="InterPro" id="IPR050398">
    <property type="entry name" value="HssS/ArlS-like"/>
</dbReference>
<dbReference type="InterPro" id="IPR003660">
    <property type="entry name" value="HAMP_dom"/>
</dbReference>
<dbReference type="AlphaFoldDB" id="A0A9J6P0K8"/>
<evidence type="ECO:0000256" key="7">
    <source>
        <dbReference type="ARBA" id="ARBA00022692"/>
    </source>
</evidence>
<dbReference type="GO" id="GO:0005886">
    <property type="term" value="C:plasma membrane"/>
    <property type="evidence" value="ECO:0007669"/>
    <property type="project" value="UniProtKB-SubCell"/>
</dbReference>
<dbReference type="Gene3D" id="1.10.287.130">
    <property type="match status" value="1"/>
</dbReference>
<evidence type="ECO:0000256" key="1">
    <source>
        <dbReference type="ARBA" id="ARBA00000085"/>
    </source>
</evidence>
<evidence type="ECO:0000256" key="3">
    <source>
        <dbReference type="ARBA" id="ARBA00012438"/>
    </source>
</evidence>
<dbReference type="Proteomes" id="UP001056429">
    <property type="component" value="Unassembled WGS sequence"/>
</dbReference>
<feature type="transmembrane region" description="Helical" evidence="14">
    <location>
        <begin position="12"/>
        <end position="32"/>
    </location>
</feature>
<keyword evidence="10" id="KW-0067">ATP-binding</keyword>
<dbReference type="Pfam" id="PF00512">
    <property type="entry name" value="HisKA"/>
    <property type="match status" value="1"/>
</dbReference>
<evidence type="ECO:0000313" key="17">
    <source>
        <dbReference type="EMBL" id="MCM1989916.1"/>
    </source>
</evidence>
<evidence type="ECO:0000256" key="8">
    <source>
        <dbReference type="ARBA" id="ARBA00022741"/>
    </source>
</evidence>
<dbReference type="PANTHER" id="PTHR45528">
    <property type="entry name" value="SENSOR HISTIDINE KINASE CPXA"/>
    <property type="match status" value="1"/>
</dbReference>
<dbReference type="PRINTS" id="PR00344">
    <property type="entry name" value="BCTRLSENSOR"/>
</dbReference>
<keyword evidence="4" id="KW-1003">Cell membrane</keyword>
<dbReference type="Gene3D" id="6.10.340.10">
    <property type="match status" value="1"/>
</dbReference>
<comment type="catalytic activity">
    <reaction evidence="1">
        <text>ATP + protein L-histidine = ADP + protein N-phospho-L-histidine.</text>
        <dbReference type="EC" id="2.7.13.3"/>
    </reaction>
</comment>
<evidence type="ECO:0000256" key="5">
    <source>
        <dbReference type="ARBA" id="ARBA00022553"/>
    </source>
</evidence>
<evidence type="ECO:0000256" key="10">
    <source>
        <dbReference type="ARBA" id="ARBA00022840"/>
    </source>
</evidence>
<dbReference type="InterPro" id="IPR003661">
    <property type="entry name" value="HisK_dim/P_dom"/>
</dbReference>
<evidence type="ECO:0000256" key="4">
    <source>
        <dbReference type="ARBA" id="ARBA00022475"/>
    </source>
</evidence>
<evidence type="ECO:0000259" key="16">
    <source>
        <dbReference type="PROSITE" id="PS50885"/>
    </source>
</evidence>
<keyword evidence="11 14" id="KW-1133">Transmembrane helix</keyword>
<dbReference type="CDD" id="cd00082">
    <property type="entry name" value="HisKA"/>
    <property type="match status" value="1"/>
</dbReference>
<dbReference type="SMART" id="SM00387">
    <property type="entry name" value="HATPase_c"/>
    <property type="match status" value="1"/>
</dbReference>
<protein>
    <recommendedName>
        <fullName evidence="3">histidine kinase</fullName>
        <ecNumber evidence="3">2.7.13.3</ecNumber>
    </recommendedName>
</protein>
<feature type="domain" description="Histidine kinase" evidence="15">
    <location>
        <begin position="250"/>
        <end position="459"/>
    </location>
</feature>
<organism evidence="17 18">
    <name type="scientific">Oceanirhabdus seepicola</name>
    <dbReference type="NCBI Taxonomy" id="2828781"/>
    <lineage>
        <taxon>Bacteria</taxon>
        <taxon>Bacillati</taxon>
        <taxon>Bacillota</taxon>
        <taxon>Clostridia</taxon>
        <taxon>Eubacteriales</taxon>
        <taxon>Clostridiaceae</taxon>
        <taxon>Oceanirhabdus</taxon>
    </lineage>
</organism>
<name>A0A9J6P0K8_9CLOT</name>
<dbReference type="PANTHER" id="PTHR45528:SF1">
    <property type="entry name" value="SENSOR HISTIDINE KINASE CPXA"/>
    <property type="match status" value="1"/>
</dbReference>
<dbReference type="EMBL" id="JAGSOJ010000002">
    <property type="protein sequence ID" value="MCM1989916.1"/>
    <property type="molecule type" value="Genomic_DNA"/>
</dbReference>
<comment type="subcellular location">
    <subcellularLocation>
        <location evidence="2">Cell membrane</location>
        <topology evidence="2">Multi-pass membrane protein</topology>
    </subcellularLocation>
</comment>
<keyword evidence="5" id="KW-0597">Phosphoprotein</keyword>
<keyword evidence="13 14" id="KW-0472">Membrane</keyword>
<dbReference type="InterPro" id="IPR005467">
    <property type="entry name" value="His_kinase_dom"/>
</dbReference>
<dbReference type="Pfam" id="PF00672">
    <property type="entry name" value="HAMP"/>
    <property type="match status" value="1"/>
</dbReference>
<dbReference type="InterPro" id="IPR036097">
    <property type="entry name" value="HisK_dim/P_sf"/>
</dbReference>
<dbReference type="PROSITE" id="PS50885">
    <property type="entry name" value="HAMP"/>
    <property type="match status" value="1"/>
</dbReference>
<dbReference type="InterPro" id="IPR003594">
    <property type="entry name" value="HATPase_dom"/>
</dbReference>
<sequence>MKISIKKYWIFINSIMIIAAIGLTVFISNAYLKSKFKDYMIMNSDKEVRSIIEEVEMQYEGNGGWNKEYLKSIALRSLSDGYIITIKQDCGKVIWDTESYDEGQCKIILDDIERDMQGVFKDRDASYKKETYPVNIEGKNVGLVEIGRVGNFSYGQNELWFFKSLNSALLGIGIFLLFILGSIVYYLSVKISNSIKEVTNAAERVAEGEFNTQITTESNIVEIETLRNSINNMAYSLKEQGEVQKRITADAAHELRSPLATLQSHIEAMIDGVWEPSVKRLDVCHKEIMRLKRLVEDLWRLSKYESQNIVINKKKTNISELVRDIKNVYVLDDNNNQVWDIEEDIYSVVDKDKLHQAIVNILQNAHKYGEEGEIQISLKRRDGYFELSFIDQGPGIDEEDLPYIFNRFYRGDKTRERSKGGAGIGLTIAKKCVEVNEGEIVVNSKKNNGSEFIIKIPIK</sequence>
<dbReference type="SUPFAM" id="SSF158472">
    <property type="entry name" value="HAMP domain-like"/>
    <property type="match status" value="1"/>
</dbReference>
<keyword evidence="18" id="KW-1185">Reference proteome</keyword>
<dbReference type="PROSITE" id="PS50109">
    <property type="entry name" value="HIS_KIN"/>
    <property type="match status" value="1"/>
</dbReference>
<proteinExistence type="predicted"/>
<keyword evidence="12" id="KW-0902">Two-component regulatory system</keyword>
<feature type="domain" description="HAMP" evidence="16">
    <location>
        <begin position="189"/>
        <end position="242"/>
    </location>
</feature>
<dbReference type="CDD" id="cd00075">
    <property type="entry name" value="HATPase"/>
    <property type="match status" value="1"/>
</dbReference>
<dbReference type="GO" id="GO:0005524">
    <property type="term" value="F:ATP binding"/>
    <property type="evidence" value="ECO:0007669"/>
    <property type="project" value="UniProtKB-KW"/>
</dbReference>
<keyword evidence="6" id="KW-0808">Transferase</keyword>
<dbReference type="RefSeq" id="WP_250858943.1">
    <property type="nucleotide sequence ID" value="NZ_JAGSOJ010000002.1"/>
</dbReference>
<dbReference type="SUPFAM" id="SSF55874">
    <property type="entry name" value="ATPase domain of HSP90 chaperone/DNA topoisomerase II/histidine kinase"/>
    <property type="match status" value="1"/>
</dbReference>
<evidence type="ECO:0000256" key="9">
    <source>
        <dbReference type="ARBA" id="ARBA00022777"/>
    </source>
</evidence>
<gene>
    <name evidence="17" type="ORF">KDK92_09200</name>
</gene>
<keyword evidence="8" id="KW-0547">Nucleotide-binding</keyword>
<evidence type="ECO:0000256" key="12">
    <source>
        <dbReference type="ARBA" id="ARBA00023012"/>
    </source>
</evidence>
<dbReference type="Gene3D" id="3.30.565.10">
    <property type="entry name" value="Histidine kinase-like ATPase, C-terminal domain"/>
    <property type="match status" value="1"/>
</dbReference>
<accession>A0A9J6P0K8</accession>
<evidence type="ECO:0000256" key="2">
    <source>
        <dbReference type="ARBA" id="ARBA00004651"/>
    </source>
</evidence>
<dbReference type="CDD" id="cd06225">
    <property type="entry name" value="HAMP"/>
    <property type="match status" value="1"/>
</dbReference>
<evidence type="ECO:0000256" key="13">
    <source>
        <dbReference type="ARBA" id="ARBA00023136"/>
    </source>
</evidence>
<evidence type="ECO:0000256" key="11">
    <source>
        <dbReference type="ARBA" id="ARBA00022989"/>
    </source>
</evidence>
<evidence type="ECO:0000256" key="6">
    <source>
        <dbReference type="ARBA" id="ARBA00022679"/>
    </source>
</evidence>
<reference evidence="17" key="2">
    <citation type="submission" date="2021-04" db="EMBL/GenBank/DDBJ databases">
        <authorList>
            <person name="Dong X."/>
        </authorList>
    </citation>
    <scope>NUCLEOTIDE SEQUENCE</scope>
    <source>
        <strain evidence="17">ZWT</strain>
    </source>
</reference>
<feature type="transmembrane region" description="Helical" evidence="14">
    <location>
        <begin position="168"/>
        <end position="187"/>
    </location>
</feature>
<dbReference type="FunFam" id="3.30.565.10:FF:000006">
    <property type="entry name" value="Sensor histidine kinase WalK"/>
    <property type="match status" value="1"/>
</dbReference>